<dbReference type="Gene3D" id="3.90.190.10">
    <property type="entry name" value="Protein tyrosine phosphatase superfamily"/>
    <property type="match status" value="1"/>
</dbReference>
<dbReference type="InterPro" id="IPR000387">
    <property type="entry name" value="Tyr_Pase_dom"/>
</dbReference>
<dbReference type="InterPro" id="IPR029021">
    <property type="entry name" value="Prot-tyrosine_phosphatase-like"/>
</dbReference>
<dbReference type="InterPro" id="IPR020422">
    <property type="entry name" value="TYR_PHOSPHATASE_DUAL_dom"/>
</dbReference>
<dbReference type="PANTHER" id="PTHR23339">
    <property type="entry name" value="TYROSINE SPECIFIC PROTEIN PHOSPHATASE AND DUAL SPECIFICITY PROTEIN PHOSPHATASE"/>
    <property type="match status" value="1"/>
</dbReference>
<keyword evidence="2" id="KW-0812">Transmembrane</keyword>
<keyword evidence="5" id="KW-1185">Reference proteome</keyword>
<evidence type="ECO:0000256" key="2">
    <source>
        <dbReference type="SAM" id="Phobius"/>
    </source>
</evidence>
<comment type="caution">
    <text evidence="4">The sequence shown here is derived from an EMBL/GenBank/DDBJ whole genome shotgun (WGS) entry which is preliminary data.</text>
</comment>
<accession>A0A937USW6</accession>
<evidence type="ECO:0000256" key="1">
    <source>
        <dbReference type="ARBA" id="ARBA00022801"/>
    </source>
</evidence>
<dbReference type="SMART" id="SM00195">
    <property type="entry name" value="DSPc"/>
    <property type="match status" value="1"/>
</dbReference>
<name>A0A937USW6_9ACTN</name>
<keyword evidence="1" id="KW-0378">Hydrolase</keyword>
<evidence type="ECO:0000313" key="5">
    <source>
        <dbReference type="Proteomes" id="UP000604475"/>
    </source>
</evidence>
<dbReference type="InterPro" id="IPR016130">
    <property type="entry name" value="Tyr_Pase_AS"/>
</dbReference>
<feature type="domain" description="Tyrosine specific protein phosphatases" evidence="3">
    <location>
        <begin position="138"/>
        <end position="183"/>
    </location>
</feature>
<keyword evidence="2" id="KW-1133">Transmembrane helix</keyword>
<dbReference type="AlphaFoldDB" id="A0A937USW6"/>
<keyword evidence="2" id="KW-0472">Membrane</keyword>
<gene>
    <name evidence="4" type="ORF">I7412_19660</name>
</gene>
<feature type="transmembrane region" description="Helical" evidence="2">
    <location>
        <begin position="21"/>
        <end position="47"/>
    </location>
</feature>
<dbReference type="Proteomes" id="UP000604475">
    <property type="component" value="Unassembled WGS sequence"/>
</dbReference>
<protein>
    <submittedName>
        <fullName evidence="4">Dual specificity protein phosphatase family protein</fullName>
    </submittedName>
</protein>
<dbReference type="InterPro" id="IPR003595">
    <property type="entry name" value="Tyr_Pase_cat"/>
</dbReference>
<dbReference type="InterPro" id="IPR055214">
    <property type="entry name" value="PTP-NADK"/>
</dbReference>
<organism evidence="4 5">
    <name type="scientific">Frankia nepalensis</name>
    <dbReference type="NCBI Taxonomy" id="1836974"/>
    <lineage>
        <taxon>Bacteria</taxon>
        <taxon>Bacillati</taxon>
        <taxon>Actinomycetota</taxon>
        <taxon>Actinomycetes</taxon>
        <taxon>Frankiales</taxon>
        <taxon>Frankiaceae</taxon>
        <taxon>Frankia</taxon>
    </lineage>
</organism>
<dbReference type="EMBL" id="JAEACQ010000227">
    <property type="protein sequence ID" value="MBL7629341.1"/>
    <property type="molecule type" value="Genomic_DNA"/>
</dbReference>
<dbReference type="InterPro" id="IPR050561">
    <property type="entry name" value="PTP"/>
</dbReference>
<dbReference type="PROSITE" id="PS50056">
    <property type="entry name" value="TYR_PHOSPHATASE_2"/>
    <property type="match status" value="1"/>
</dbReference>
<sequence length="232" mass="24684">MVSYVALELVVPSRPARAGRWALRLAVGLVLFWALGNGAILGVSHWLAARHAPPLAAFAGTGNVERVDEHLWRSAAPSADGYRAFAAAGVRTVVDLRDLDDAGLRRNPGTQDVLPELGVRLVRIPIKDGHTPSAGQVEQFLSVVSEARGPVLVHCGAGVGRTGSMVAAYQVSTGRLDSDDALRQSLAVGPPSLEQIVFIARLERGDIDGPGLVVTATSRVLDSPRLLWNRLR</sequence>
<reference evidence="4" key="1">
    <citation type="submission" date="2020-12" db="EMBL/GenBank/DDBJ databases">
        <title>Genomic characterization of non-nitrogen-fixing Frankia strains.</title>
        <authorList>
            <person name="Carlos-Shanley C."/>
            <person name="Guerra T."/>
            <person name="Hahn D."/>
        </authorList>
    </citation>
    <scope>NUCLEOTIDE SEQUENCE</scope>
    <source>
        <strain evidence="4">CN6</strain>
    </source>
</reference>
<evidence type="ECO:0000313" key="4">
    <source>
        <dbReference type="EMBL" id="MBL7629341.1"/>
    </source>
</evidence>
<dbReference type="PROSITE" id="PS00383">
    <property type="entry name" value="TYR_PHOSPHATASE_1"/>
    <property type="match status" value="1"/>
</dbReference>
<dbReference type="GO" id="GO:0016787">
    <property type="term" value="F:hydrolase activity"/>
    <property type="evidence" value="ECO:0007669"/>
    <property type="project" value="UniProtKB-KW"/>
</dbReference>
<dbReference type="SUPFAM" id="SSF52799">
    <property type="entry name" value="(Phosphotyrosine protein) phosphatases II"/>
    <property type="match status" value="1"/>
</dbReference>
<dbReference type="Pfam" id="PF22741">
    <property type="entry name" value="PTP-NADK"/>
    <property type="match status" value="1"/>
</dbReference>
<dbReference type="SMART" id="SM00404">
    <property type="entry name" value="PTPc_motif"/>
    <property type="match status" value="1"/>
</dbReference>
<evidence type="ECO:0000259" key="3">
    <source>
        <dbReference type="PROSITE" id="PS50056"/>
    </source>
</evidence>
<dbReference type="RefSeq" id="WP_203005244.1">
    <property type="nucleotide sequence ID" value="NZ_JADWYU010000131.1"/>
</dbReference>
<proteinExistence type="predicted"/>